<name>A0A9N9UAU6_9HYPO</name>
<feature type="active site" evidence="7">
    <location>
        <position position="302"/>
    </location>
</feature>
<dbReference type="InterPro" id="IPR005931">
    <property type="entry name" value="P5CDH/ALDH4A1"/>
</dbReference>
<dbReference type="OrthoDB" id="5322683at2759"/>
<evidence type="ECO:0000313" key="12">
    <source>
        <dbReference type="EMBL" id="CAG9982990.1"/>
    </source>
</evidence>
<comment type="similarity">
    <text evidence="2 8">Belongs to the aldehyde dehydrogenase family.</text>
</comment>
<feature type="domain" description="Aldehyde dehydrogenase" evidence="11">
    <location>
        <begin position="71"/>
        <end position="523"/>
    </location>
</feature>
<comment type="pathway">
    <text evidence="1 9">Amino-acid degradation; L-proline degradation into L-glutamate; L-glutamate from L-proline: step 2/2.</text>
</comment>
<accession>A0A9N9UAU6</accession>
<dbReference type="Pfam" id="PF00171">
    <property type="entry name" value="Aldedh"/>
    <property type="match status" value="1"/>
</dbReference>
<evidence type="ECO:0000256" key="5">
    <source>
        <dbReference type="ARBA" id="ARBA00023062"/>
    </source>
</evidence>
<dbReference type="InterPro" id="IPR016160">
    <property type="entry name" value="Ald_DH_CS_CYS"/>
</dbReference>
<dbReference type="Gene3D" id="3.40.309.10">
    <property type="entry name" value="Aldehyde Dehydrogenase, Chain A, domain 2"/>
    <property type="match status" value="1"/>
</dbReference>
<organism evidence="12 13">
    <name type="scientific">Clonostachys byssicola</name>
    <dbReference type="NCBI Taxonomy" id="160290"/>
    <lineage>
        <taxon>Eukaryota</taxon>
        <taxon>Fungi</taxon>
        <taxon>Dikarya</taxon>
        <taxon>Ascomycota</taxon>
        <taxon>Pezizomycotina</taxon>
        <taxon>Sordariomycetes</taxon>
        <taxon>Hypocreomycetidae</taxon>
        <taxon>Hypocreales</taxon>
        <taxon>Bionectriaceae</taxon>
        <taxon>Clonostachys</taxon>
    </lineage>
</organism>
<dbReference type="PROSITE" id="PS00687">
    <property type="entry name" value="ALDEHYDE_DEHYDR_GLU"/>
    <property type="match status" value="1"/>
</dbReference>
<evidence type="ECO:0000313" key="13">
    <source>
        <dbReference type="Proteomes" id="UP000754883"/>
    </source>
</evidence>
<dbReference type="Proteomes" id="UP000754883">
    <property type="component" value="Unassembled WGS sequence"/>
</dbReference>
<dbReference type="PANTHER" id="PTHR42862:SF1">
    <property type="entry name" value="DELTA-1-PYRROLINE-5-CARBOXYLATE DEHYDROGENASE 2, ISOFORM A-RELATED"/>
    <property type="match status" value="1"/>
</dbReference>
<proteinExistence type="inferred from homology"/>
<dbReference type="GO" id="GO:0005759">
    <property type="term" value="C:mitochondrial matrix"/>
    <property type="evidence" value="ECO:0007669"/>
    <property type="project" value="TreeGrafter"/>
</dbReference>
<dbReference type="FunFam" id="3.40.309.10:FF:000005">
    <property type="entry name" value="1-pyrroline-5-carboxylate dehydrogenase 1"/>
    <property type="match status" value="1"/>
</dbReference>
<evidence type="ECO:0000256" key="4">
    <source>
        <dbReference type="ARBA" id="ARBA00023027"/>
    </source>
</evidence>
<keyword evidence="5 9" id="KW-0642">Proline metabolism</keyword>
<sequence length="550" mass="60372">MASVNASATLGSFNLPALVNEPFISYGPKSAEREHLVQALAEMKEQMPFEVHPNVNGQDVAGTLDQSQQTPFNHSKMLAKYSHASPELVRQAIDGALNAKKQWSRTSLHDRAAIFHRAAALIRGPYRYRMMAATIIGQGKNAYQADIDCTAESIDFLTIFPTLAEGLYKNQPPFNAPGVWNRSEIRPLDGFVYAIAPFNFTALAVNLVLAPLIVGNVVVWKPSPGAVYSSWLFNHIMIEAGLPAGVVQFLPGDAKEVTAEVLKSPDFSSLHFTGSTAVFRSLSSAIYSKMEFWKSYPRLVGETGGKNFHLIHPSADLKNAVLKSVRAAFEYQGQKCSALSRIYIPASLADDFKRLLVKETEALTMGERFTDFIGPVISRTAFDRIANYIQEAKYAPETSLLAGGTVDDSTGYYIRPTIIETSDPRSRFMTEEVFGPFLCLYVYQDNDFGEKLFNLIDTSTQYALSGAVFAKDRQAIIEATDQLRFSAGNFYINDQCTGAMPGHQPFGGSRASGTNDKAGSAGLLSRFVSSRTIKEGFTTIDSVLYPSNLD</sequence>
<dbReference type="Gene3D" id="3.40.605.10">
    <property type="entry name" value="Aldehyde Dehydrogenase, Chain A, domain 1"/>
    <property type="match status" value="1"/>
</dbReference>
<gene>
    <name evidence="12" type="ORF">CBYS24578_00011263</name>
</gene>
<dbReference type="FunFam" id="3.40.605.10:FF:000006">
    <property type="entry name" value="1-pyrroline-5-carboxylate dehydrogenase"/>
    <property type="match status" value="1"/>
</dbReference>
<dbReference type="InterPro" id="IPR016163">
    <property type="entry name" value="Ald_DH_C"/>
</dbReference>
<dbReference type="EC" id="1.2.1.88" evidence="9"/>
<dbReference type="GO" id="GO:0003842">
    <property type="term" value="F:L-glutamate gamma-semialdehyde dehydrogenase activity"/>
    <property type="evidence" value="ECO:0007669"/>
    <property type="project" value="UniProtKB-UniRule"/>
</dbReference>
<evidence type="ECO:0000259" key="11">
    <source>
        <dbReference type="Pfam" id="PF00171"/>
    </source>
</evidence>
<evidence type="ECO:0000256" key="2">
    <source>
        <dbReference type="ARBA" id="ARBA00009986"/>
    </source>
</evidence>
<comment type="catalytic activity">
    <reaction evidence="6 9">
        <text>L-glutamate 5-semialdehyde + NAD(+) + H2O = L-glutamate + NADH + 2 H(+)</text>
        <dbReference type="Rhea" id="RHEA:30235"/>
        <dbReference type="ChEBI" id="CHEBI:15377"/>
        <dbReference type="ChEBI" id="CHEBI:15378"/>
        <dbReference type="ChEBI" id="CHEBI:29985"/>
        <dbReference type="ChEBI" id="CHEBI:57540"/>
        <dbReference type="ChEBI" id="CHEBI:57945"/>
        <dbReference type="ChEBI" id="CHEBI:58066"/>
        <dbReference type="EC" id="1.2.1.88"/>
    </reaction>
</comment>
<dbReference type="EMBL" id="CABFNO020001350">
    <property type="protein sequence ID" value="CAG9982990.1"/>
    <property type="molecule type" value="Genomic_DNA"/>
</dbReference>
<evidence type="ECO:0000256" key="7">
    <source>
        <dbReference type="PROSITE-ProRule" id="PRU10007"/>
    </source>
</evidence>
<dbReference type="InterPro" id="IPR029510">
    <property type="entry name" value="Ald_DH_CS_GLU"/>
</dbReference>
<dbReference type="PROSITE" id="PS00070">
    <property type="entry name" value="ALDEHYDE_DEHYDR_CYS"/>
    <property type="match status" value="1"/>
</dbReference>
<dbReference type="NCBIfam" id="TIGR01236">
    <property type="entry name" value="D1pyr5carbox1"/>
    <property type="match status" value="1"/>
</dbReference>
<evidence type="ECO:0000256" key="8">
    <source>
        <dbReference type="RuleBase" id="RU003345"/>
    </source>
</evidence>
<dbReference type="InterPro" id="IPR015590">
    <property type="entry name" value="Aldehyde_DH_dom"/>
</dbReference>
<evidence type="ECO:0000256" key="1">
    <source>
        <dbReference type="ARBA" id="ARBA00004786"/>
    </source>
</evidence>
<dbReference type="SUPFAM" id="SSF53720">
    <property type="entry name" value="ALDH-like"/>
    <property type="match status" value="1"/>
</dbReference>
<keyword evidence="13" id="KW-1185">Reference proteome</keyword>
<reference evidence="12" key="1">
    <citation type="submission" date="2021-10" db="EMBL/GenBank/DDBJ databases">
        <authorList>
            <person name="Piombo E."/>
        </authorList>
    </citation>
    <scope>NUCLEOTIDE SEQUENCE</scope>
</reference>
<dbReference type="AlphaFoldDB" id="A0A9N9UAU6"/>
<dbReference type="GO" id="GO:0010133">
    <property type="term" value="P:L-proline catabolic process to L-glutamate"/>
    <property type="evidence" value="ECO:0007669"/>
    <property type="project" value="UniProtKB-UniRule"/>
</dbReference>
<dbReference type="PANTHER" id="PTHR42862">
    <property type="entry name" value="DELTA-1-PYRROLINE-5-CARBOXYLATE DEHYDROGENASE 1, ISOFORM A-RELATED"/>
    <property type="match status" value="1"/>
</dbReference>
<keyword evidence="4 9" id="KW-0520">NAD</keyword>
<dbReference type="InterPro" id="IPR050485">
    <property type="entry name" value="Proline_metab_enzyme"/>
</dbReference>
<evidence type="ECO:0000256" key="9">
    <source>
        <dbReference type="RuleBase" id="RU366016"/>
    </source>
</evidence>
<dbReference type="InterPro" id="IPR016161">
    <property type="entry name" value="Ald_DH/histidinol_DH"/>
</dbReference>
<evidence type="ECO:0000256" key="10">
    <source>
        <dbReference type="RuleBase" id="RU366030"/>
    </source>
</evidence>
<evidence type="ECO:0000256" key="3">
    <source>
        <dbReference type="ARBA" id="ARBA00023002"/>
    </source>
</evidence>
<keyword evidence="3 8" id="KW-0560">Oxidoreductase</keyword>
<comment type="caution">
    <text evidence="12">The sequence shown here is derived from an EMBL/GenBank/DDBJ whole genome shotgun (WGS) entry which is preliminary data.</text>
</comment>
<dbReference type="InterPro" id="IPR016162">
    <property type="entry name" value="Ald_DH_N"/>
</dbReference>
<evidence type="ECO:0000256" key="6">
    <source>
        <dbReference type="ARBA" id="ARBA00048142"/>
    </source>
</evidence>
<protein>
    <recommendedName>
        <fullName evidence="9 10">Multifunctional fusion protein</fullName>
    </recommendedName>
    <domain>
        <recommendedName>
            <fullName evidence="10">Delta-1-pyrroline-5-carboxylate dehydrogenase</fullName>
            <shortName evidence="10">P5C dehydrogenase</shortName>
        </recommendedName>
        <alternativeName>
            <fullName evidence="9">L-glutamate gamma-semialdehyde dehydrogenase</fullName>
        </alternativeName>
    </domain>
    <domain>
        <recommendedName>
            <fullName evidence="9">L-glutamate gamma-semialdehyde dehydrogenase</fullName>
            <ecNumber evidence="9">1.2.1.88</ecNumber>
        </recommendedName>
    </domain>
</protein>